<comment type="caution">
    <text evidence="7">The sequence shown here is derived from an EMBL/GenBank/DDBJ whole genome shotgun (WGS) entry which is preliminary data.</text>
</comment>
<dbReference type="GO" id="GO:0006364">
    <property type="term" value="P:rRNA processing"/>
    <property type="evidence" value="ECO:0007669"/>
    <property type="project" value="TreeGrafter"/>
</dbReference>
<feature type="region of interest" description="Disordered" evidence="6">
    <location>
        <begin position="1"/>
        <end position="20"/>
    </location>
</feature>
<dbReference type="PANTHER" id="PTHR14211:SF7">
    <property type="entry name" value="RIBOSOME BIOGENESIS PROTEIN NOP53"/>
    <property type="match status" value="1"/>
</dbReference>
<dbReference type="OrthoDB" id="5072at2759"/>
<evidence type="ECO:0000313" key="8">
    <source>
        <dbReference type="Proteomes" id="UP000758155"/>
    </source>
</evidence>
<evidence type="ECO:0000256" key="2">
    <source>
        <dbReference type="ARBA" id="ARBA00018339"/>
    </source>
</evidence>
<dbReference type="AlphaFoldDB" id="A0A9P5C318"/>
<comment type="similarity">
    <text evidence="1 5">Belongs to the NOP53 family.</text>
</comment>
<sequence>MSDAAPAQYKQKSRKGKKAWRKNVDVTEVASGLDEKPSDQLFAIDTAGDAAIQKKVTSRHKPLKVDQILAARSAVPAVPSRKRLSDIDNEGKRKKAKVSGKEYDRLRAIAYGGEQVKKDVVQSGTTADYDPWAVQEVKEQPEFSFLEKKKPKVEPVTLKRAPVSLAKDGKKIPSVLKPSAGKSYNPNFDEWQALLIRESEKAVADEKRRLKEAQEEAERMERAAADTESDSGEESVWESEWEGFSGDEADKTKAKRPERKSATQRNKIKRRKDAERAAKHDAKMRAKEQQVQMIKALAKSVEEKERSRDAAKSMAAAIQAEAEGTLDIQDGDELELRKKQFGKIPIMEAPLEVVLPDELRDSLRALKPEGNLLKDRFRSMMLRGVVEPRRHIPYAKQKKYTVSEKWSYKDWELPAAK</sequence>
<feature type="compositionally biased region" description="Basic and acidic residues" evidence="6">
    <location>
        <begin position="272"/>
        <end position="288"/>
    </location>
</feature>
<dbReference type="GO" id="GO:0000027">
    <property type="term" value="P:ribosomal large subunit assembly"/>
    <property type="evidence" value="ECO:0007669"/>
    <property type="project" value="UniProtKB-UniRule"/>
</dbReference>
<evidence type="ECO:0000256" key="3">
    <source>
        <dbReference type="ARBA" id="ARBA00022517"/>
    </source>
</evidence>
<accession>A0A9P5C318</accession>
<dbReference type="Pfam" id="PF07767">
    <property type="entry name" value="Nop53"/>
    <property type="match status" value="1"/>
</dbReference>
<feature type="compositionally biased region" description="Acidic residues" evidence="6">
    <location>
        <begin position="227"/>
        <end position="247"/>
    </location>
</feature>
<dbReference type="PIRSF" id="PIRSF017302">
    <property type="entry name" value="Gltscr2"/>
    <property type="match status" value="1"/>
</dbReference>
<feature type="region of interest" description="Disordered" evidence="6">
    <location>
        <begin position="202"/>
        <end position="291"/>
    </location>
</feature>
<proteinExistence type="inferred from homology"/>
<dbReference type="GO" id="GO:0005654">
    <property type="term" value="C:nucleoplasm"/>
    <property type="evidence" value="ECO:0007669"/>
    <property type="project" value="UniProtKB-SubCell"/>
</dbReference>
<dbReference type="GO" id="GO:0008097">
    <property type="term" value="F:5S rRNA binding"/>
    <property type="evidence" value="ECO:0007669"/>
    <property type="project" value="TreeGrafter"/>
</dbReference>
<gene>
    <name evidence="7" type="ORF">E8E12_007069</name>
</gene>
<feature type="region of interest" description="Disordered" evidence="6">
    <location>
        <begin position="297"/>
        <end position="316"/>
    </location>
</feature>
<evidence type="ECO:0000256" key="5">
    <source>
        <dbReference type="PIRNR" id="PIRNR017302"/>
    </source>
</evidence>
<dbReference type="PANTHER" id="PTHR14211">
    <property type="entry name" value="GLIOMA SUPPRESSOR CANDIDATE REGION GENE 2"/>
    <property type="match status" value="1"/>
</dbReference>
<evidence type="ECO:0000256" key="1">
    <source>
        <dbReference type="ARBA" id="ARBA00008838"/>
    </source>
</evidence>
<dbReference type="EMBL" id="SWKV01000010">
    <property type="protein sequence ID" value="KAF3044029.1"/>
    <property type="molecule type" value="Genomic_DNA"/>
</dbReference>
<evidence type="ECO:0000256" key="6">
    <source>
        <dbReference type="SAM" id="MobiDB-lite"/>
    </source>
</evidence>
<feature type="compositionally biased region" description="Basic and acidic residues" evidence="6">
    <location>
        <begin position="202"/>
        <end position="225"/>
    </location>
</feature>
<dbReference type="Proteomes" id="UP000758155">
    <property type="component" value="Unassembled WGS sequence"/>
</dbReference>
<evidence type="ECO:0000313" key="7">
    <source>
        <dbReference type="EMBL" id="KAF3044029.1"/>
    </source>
</evidence>
<comment type="subcellular location">
    <subcellularLocation>
        <location evidence="5">Nucleus</location>
        <location evidence="5">Nucleolus</location>
    </subcellularLocation>
    <subcellularLocation>
        <location evidence="5">Nucleus</location>
        <location evidence="5">Nucleoplasm</location>
    </subcellularLocation>
</comment>
<comment type="function">
    <text evidence="5">May play a role in ribosome biogenesis.</text>
</comment>
<organism evidence="7 8">
    <name type="scientific">Didymella heteroderae</name>
    <dbReference type="NCBI Taxonomy" id="1769908"/>
    <lineage>
        <taxon>Eukaryota</taxon>
        <taxon>Fungi</taxon>
        <taxon>Dikarya</taxon>
        <taxon>Ascomycota</taxon>
        <taxon>Pezizomycotina</taxon>
        <taxon>Dothideomycetes</taxon>
        <taxon>Pleosporomycetidae</taxon>
        <taxon>Pleosporales</taxon>
        <taxon>Pleosporineae</taxon>
        <taxon>Didymellaceae</taxon>
        <taxon>Didymella</taxon>
    </lineage>
</organism>
<feature type="compositionally biased region" description="Basic and acidic residues" evidence="6">
    <location>
        <begin position="300"/>
        <end position="311"/>
    </location>
</feature>
<feature type="region of interest" description="Disordered" evidence="6">
    <location>
        <begin position="79"/>
        <end position="99"/>
    </location>
</feature>
<feature type="compositionally biased region" description="Basic residues" evidence="6">
    <location>
        <begin position="11"/>
        <end position="20"/>
    </location>
</feature>
<reference evidence="7" key="1">
    <citation type="submission" date="2019-04" db="EMBL/GenBank/DDBJ databases">
        <title>Sequencing of skin fungus with MAO and IRED activity.</title>
        <authorList>
            <person name="Marsaioli A.J."/>
            <person name="Bonatto J.M.C."/>
            <person name="Reis Junior O."/>
        </authorList>
    </citation>
    <scope>NUCLEOTIDE SEQUENCE</scope>
    <source>
        <strain evidence="7">28M1</strain>
    </source>
</reference>
<keyword evidence="8" id="KW-1185">Reference proteome</keyword>
<dbReference type="InterPro" id="IPR011687">
    <property type="entry name" value="Nop53/GLTSCR2"/>
</dbReference>
<dbReference type="GO" id="GO:0005730">
    <property type="term" value="C:nucleolus"/>
    <property type="evidence" value="ECO:0007669"/>
    <property type="project" value="UniProtKB-SubCell"/>
</dbReference>
<name>A0A9P5C318_9PLEO</name>
<keyword evidence="3 5" id="KW-0690">Ribosome biogenesis</keyword>
<protein>
    <recommendedName>
        <fullName evidence="2 5">Ribosome biogenesis protein NOP53</fullName>
    </recommendedName>
</protein>
<keyword evidence="4 5" id="KW-0539">Nucleus</keyword>
<evidence type="ECO:0000256" key="4">
    <source>
        <dbReference type="ARBA" id="ARBA00023242"/>
    </source>
</evidence>